<reference evidence="1 2" key="1">
    <citation type="submission" date="2023-07" db="EMBL/GenBank/DDBJ databases">
        <title>Sorghum-associated microbial communities from plants grown in Nebraska, USA.</title>
        <authorList>
            <person name="Schachtman D."/>
        </authorList>
    </citation>
    <scope>NUCLEOTIDE SEQUENCE [LARGE SCALE GENOMIC DNA]</scope>
    <source>
        <strain evidence="1 2">BE143</strain>
    </source>
</reference>
<keyword evidence="2" id="KW-1185">Reference proteome</keyword>
<evidence type="ECO:0000313" key="1">
    <source>
        <dbReference type="EMBL" id="MDR6781173.1"/>
    </source>
</evidence>
<name>A0ABU1QNN0_9BACL</name>
<sequence length="35" mass="4255">MIGVMYMINRKKALKEFLTNEELEGLWKTQHNFQI</sequence>
<organism evidence="1 2">
    <name type="scientific">Paenibacillus peoriae</name>
    <dbReference type="NCBI Taxonomy" id="59893"/>
    <lineage>
        <taxon>Bacteria</taxon>
        <taxon>Bacillati</taxon>
        <taxon>Bacillota</taxon>
        <taxon>Bacilli</taxon>
        <taxon>Bacillales</taxon>
        <taxon>Paenibacillaceae</taxon>
        <taxon>Paenibacillus</taxon>
    </lineage>
</organism>
<accession>A0ABU1QNN0</accession>
<protein>
    <submittedName>
        <fullName evidence="1">Uncharacterized protein</fullName>
    </submittedName>
</protein>
<gene>
    <name evidence="1" type="ORF">J2W98_005484</name>
</gene>
<dbReference type="Proteomes" id="UP001266807">
    <property type="component" value="Unassembled WGS sequence"/>
</dbReference>
<proteinExistence type="predicted"/>
<evidence type="ECO:0000313" key="2">
    <source>
        <dbReference type="Proteomes" id="UP001266807"/>
    </source>
</evidence>
<dbReference type="EMBL" id="JAVDUG010000013">
    <property type="protein sequence ID" value="MDR6781173.1"/>
    <property type="molecule type" value="Genomic_DNA"/>
</dbReference>
<comment type="caution">
    <text evidence="1">The sequence shown here is derived from an EMBL/GenBank/DDBJ whole genome shotgun (WGS) entry which is preliminary data.</text>
</comment>